<evidence type="ECO:0000313" key="2">
    <source>
        <dbReference type="Proteomes" id="UP000641588"/>
    </source>
</evidence>
<organism evidence="1 2">
    <name type="scientific">Paenibacillus foliorum</name>
    <dbReference type="NCBI Taxonomy" id="2654974"/>
    <lineage>
        <taxon>Bacteria</taxon>
        <taxon>Bacillati</taxon>
        <taxon>Bacillota</taxon>
        <taxon>Bacilli</taxon>
        <taxon>Bacillales</taxon>
        <taxon>Paenibacillaceae</taxon>
        <taxon>Paenibacillus</taxon>
    </lineage>
</organism>
<sequence length="490" mass="58017">MLNNNSSAQLLLDKFELKHIREKDPIYFPKELSSSDKEIIINNYIDSEDPNLNYLRLIANIQSSKDKIEITPRTLLKAKRKAEDQESKFFTENSGMIMETAVIFSKSQSEEGTLIRDDLSITATYSAKWIEENQEYPTLLNNFIHLFDFVDLQMRCTLVNKYNEMGVFERFIFTTSQHAYTKGVAFDHKNALSLLQMVGYSNQLFSLGIRLEEVIEWFFQDYLAIEFDTRNFQVTMPSAHSTFLEKCTNIMPALESVLKQFSLYVEEGHIDFELLEIRSEHLIYSNIPSLVKRKYTYGIGEEFKTATFLLFSDQSSLGYNEYLEKSYDNFFELIRNEKLKLKDYPEYHVPRINWLIDNKYLSIDAEENLIFDNVFLVMILYDLYFNEVISYWKYSESERKILDDLEKKNVIELESTLFSRPEQDYINYTLNKSQFNNGLDLRNKYSHSQPKSGDDEKIHNQNYMIFLRLFILSVIKINDDFCTFLEMRKM</sequence>
<gene>
    <name evidence="1" type="ORF">GC093_13445</name>
</gene>
<name>A0A972GTL4_9BACL</name>
<evidence type="ECO:0000313" key="1">
    <source>
        <dbReference type="EMBL" id="NOU94214.1"/>
    </source>
</evidence>
<dbReference type="AlphaFoldDB" id="A0A972GTL4"/>
<dbReference type="EMBL" id="WHOD01000055">
    <property type="protein sequence ID" value="NOU94214.1"/>
    <property type="molecule type" value="Genomic_DNA"/>
</dbReference>
<comment type="caution">
    <text evidence="1">The sequence shown here is derived from an EMBL/GenBank/DDBJ whole genome shotgun (WGS) entry which is preliminary data.</text>
</comment>
<proteinExistence type="predicted"/>
<keyword evidence="2" id="KW-1185">Reference proteome</keyword>
<dbReference type="Proteomes" id="UP000641588">
    <property type="component" value="Unassembled WGS sequence"/>
</dbReference>
<protein>
    <submittedName>
        <fullName evidence="1">Uncharacterized protein</fullName>
    </submittedName>
</protein>
<accession>A0A972GTL4</accession>
<reference evidence="1" key="1">
    <citation type="submission" date="2019-10" db="EMBL/GenBank/DDBJ databases">
        <title>Description of Paenibacillus glebae sp. nov.</title>
        <authorList>
            <person name="Carlier A."/>
            <person name="Qi S."/>
        </authorList>
    </citation>
    <scope>NUCLEOTIDE SEQUENCE</scope>
    <source>
        <strain evidence="1">LMG 31456</strain>
    </source>
</reference>